<reference evidence="2" key="1">
    <citation type="journal article" date="2019" name="Int. J. Syst. Evol. Microbiol.">
        <title>The Global Catalogue of Microorganisms (GCM) 10K type strain sequencing project: providing services to taxonomists for standard genome sequencing and annotation.</title>
        <authorList>
            <consortium name="The Broad Institute Genomics Platform"/>
            <consortium name="The Broad Institute Genome Sequencing Center for Infectious Disease"/>
            <person name="Wu L."/>
            <person name="Ma J."/>
        </authorList>
    </citation>
    <scope>NUCLEOTIDE SEQUENCE [LARGE SCALE GENOMIC DNA]</scope>
    <source>
        <strain evidence="2">JCM 17111</strain>
    </source>
</reference>
<evidence type="ECO:0000313" key="1">
    <source>
        <dbReference type="EMBL" id="GAA3570331.1"/>
    </source>
</evidence>
<name>A0ABP6XP74_9FLAO</name>
<protein>
    <submittedName>
        <fullName evidence="1">Uncharacterized protein</fullName>
    </submittedName>
</protein>
<comment type="caution">
    <text evidence="1">The sequence shown here is derived from an EMBL/GenBank/DDBJ whole genome shotgun (WGS) entry which is preliminary data.</text>
</comment>
<evidence type="ECO:0000313" key="2">
    <source>
        <dbReference type="Proteomes" id="UP001500954"/>
    </source>
</evidence>
<organism evidence="1 2">
    <name type="scientific">Snuella lapsa</name>
    <dbReference type="NCBI Taxonomy" id="870481"/>
    <lineage>
        <taxon>Bacteria</taxon>
        <taxon>Pseudomonadati</taxon>
        <taxon>Bacteroidota</taxon>
        <taxon>Flavobacteriia</taxon>
        <taxon>Flavobacteriales</taxon>
        <taxon>Flavobacteriaceae</taxon>
        <taxon>Snuella</taxon>
    </lineage>
</organism>
<dbReference type="Proteomes" id="UP001500954">
    <property type="component" value="Unassembled WGS sequence"/>
</dbReference>
<sequence>MKKQVINKERLVVKGVLPVDDSFVYEIDEKREGRLYEFEYRFSHFNWSKNQYMSNSNYKPPLIIKKDTSFLKTISVLDIDFFKSTDYLKVCKTFEDEDSWKQDVLIFIIDIDEIVDDKIVLREVQFSRPVKQ</sequence>
<keyword evidence="2" id="KW-1185">Reference proteome</keyword>
<gene>
    <name evidence="1" type="ORF">GCM10022395_19960</name>
</gene>
<proteinExistence type="predicted"/>
<accession>A0ABP6XP74</accession>
<dbReference type="EMBL" id="BAABCY010000055">
    <property type="protein sequence ID" value="GAA3570331.1"/>
    <property type="molecule type" value="Genomic_DNA"/>
</dbReference>